<evidence type="ECO:0000256" key="13">
    <source>
        <dbReference type="RuleBase" id="RU003974"/>
    </source>
</evidence>
<dbReference type="PROSITE" id="PS50095">
    <property type="entry name" value="PLAT"/>
    <property type="match status" value="1"/>
</dbReference>
<dbReference type="Proteomes" id="UP001324115">
    <property type="component" value="Unassembled WGS sequence"/>
</dbReference>
<dbReference type="Pfam" id="PF01477">
    <property type="entry name" value="PLAT"/>
    <property type="match status" value="1"/>
</dbReference>
<evidence type="ECO:0000256" key="1">
    <source>
        <dbReference type="ARBA" id="ARBA00001962"/>
    </source>
</evidence>
<dbReference type="PROSITE" id="PS00711">
    <property type="entry name" value="LIPOXYGENASE_1"/>
    <property type="match status" value="1"/>
</dbReference>
<keyword evidence="10" id="KW-0443">Lipid metabolism</keyword>
<comment type="caution">
    <text evidence="12">Lacks conserved residue(s) required for the propagation of feature annotation.</text>
</comment>
<evidence type="ECO:0000256" key="6">
    <source>
        <dbReference type="ARBA" id="ARBA00022832"/>
    </source>
</evidence>
<evidence type="ECO:0000313" key="18">
    <source>
        <dbReference type="EMBL" id="KAK4589947.1"/>
    </source>
</evidence>
<comment type="similarity">
    <text evidence="2 13">Belongs to the lipoxygenase family.</text>
</comment>
<dbReference type="AlphaFoldDB" id="A0AAN7IX88"/>
<dbReference type="InterPro" id="IPR001246">
    <property type="entry name" value="LipOase_plant"/>
</dbReference>
<keyword evidence="3 14" id="KW-0444">Lipid biosynthesis</keyword>
<sequence>MAKEILGWSKPIPRLVYLIHQQQTVLSSYPSYFFSCKRELLQRRVKRKAIATVNRENQSFGDDISSEMPVTFKVNALVNVRYDRTEDVKEMMLHLFDTFRNSTQWALILQLLSTEIDPRTMAPKRSKKTILDCSKNLTIGTQSATFKVQFVVDSTFGVPGAITVVNRYEKELFLESVIIEGVVRFSCNSWVQPENIIAHKRIFFSEKPYLPWETPAGLKELREEELRQLSGNGKGLRVFSDRIYDYDMYNDLGNPDKGIEYARPTLGGEKNPHPRRCRTGRPPTNTDIFAESPVQEPMQIYVPRDDAMERCKKEDFEVGRQKGMRRNFVPYLASIADRDAFERFSDINGLYKKRPSLEMKSPLAKIIETVQDYIEPYKFDPPMTISMDASCCLRDDEFGRQALAGINPLSVERLKVFPPTSKLDPSIYGPQESALKEEHIIGHLNGLSIQQALEENRLYIIDYHDKILPFLNQVNCFDDRKAYATRTIFFLTPIGTLKPIVIELSLPPVDPNSPSKQVLTSPVDATTTWMWQLAKAHVCSNDCGVHQLVHHWLRTHACMEPFIISAHRKLSVMHPIYKLLHPHMRYTLKINALARQYLINAEGIIENDFTTGKHSMLISSAAYKDWWRFDLEGLPEDLIRRGLATRDQTQPHGLRLFIEDYPYANDGLLIWSAIEELVRTYVNYYYKDPSMVCSDSELQAWYYESVNLGHEDLKNASWWPRLYSPEDLSSILTTLIWLASAQHAALNYGQYPYGGHIPIRPPLMRKLVPKEDDPEYAKFVADPEQYFLSALPSRFQSTRFMAVIDILSTHSIDEEYLGERKDLSTWSGDGEILEAFYRFSMEMKRIEKEIEKRNGDPNLRNRHGAGTTAYELLIPSSRHGVTCRGVPNSITI</sequence>
<dbReference type="Gene3D" id="3.10.450.60">
    <property type="match status" value="1"/>
</dbReference>
<dbReference type="InterPro" id="IPR013819">
    <property type="entry name" value="LipOase_C"/>
</dbReference>
<dbReference type="PROSITE" id="PS00081">
    <property type="entry name" value="LIPOXYGENASE_2"/>
    <property type="match status" value="1"/>
</dbReference>
<feature type="region of interest" description="Disordered" evidence="15">
    <location>
        <begin position="264"/>
        <end position="289"/>
    </location>
</feature>
<feature type="domain" description="Lipoxygenase" evidence="17">
    <location>
        <begin position="208"/>
        <end position="892"/>
    </location>
</feature>
<proteinExistence type="inferred from homology"/>
<keyword evidence="5 14" id="KW-0925">Oxylipin biosynthesis</keyword>
<comment type="caution">
    <text evidence="18">The sequence shown here is derived from an EMBL/GenBank/DDBJ whole genome shotgun (WGS) entry which is preliminary data.</text>
</comment>
<evidence type="ECO:0000256" key="5">
    <source>
        <dbReference type="ARBA" id="ARBA00022767"/>
    </source>
</evidence>
<evidence type="ECO:0000256" key="9">
    <source>
        <dbReference type="ARBA" id="ARBA00023004"/>
    </source>
</evidence>
<evidence type="ECO:0000313" key="19">
    <source>
        <dbReference type="Proteomes" id="UP001324115"/>
    </source>
</evidence>
<dbReference type="GO" id="GO:0006633">
    <property type="term" value="P:fatty acid biosynthetic process"/>
    <property type="evidence" value="ECO:0007669"/>
    <property type="project" value="UniProtKB-KW"/>
</dbReference>
<name>A0AAN7IX88_QUERU</name>
<dbReference type="SUPFAM" id="SSF49723">
    <property type="entry name" value="Lipase/lipooxygenase domain (PLAT/LH2 domain)"/>
    <property type="match status" value="1"/>
</dbReference>
<keyword evidence="9 13" id="KW-0408">Iron</keyword>
<dbReference type="GO" id="GO:0031408">
    <property type="term" value="P:oxylipin biosynthetic process"/>
    <property type="evidence" value="ECO:0007669"/>
    <property type="project" value="UniProtKB-UniRule"/>
</dbReference>
<reference evidence="18 19" key="1">
    <citation type="journal article" date="2023" name="G3 (Bethesda)">
        <title>A haplotype-resolved chromosome-scale genome for Quercus rubra L. provides insights into the genetics of adaptive traits for red oak species.</title>
        <authorList>
            <person name="Kapoor B."/>
            <person name="Jenkins J."/>
            <person name="Schmutz J."/>
            <person name="Zhebentyayeva T."/>
            <person name="Kuelheim C."/>
            <person name="Coggeshall M."/>
            <person name="Heim C."/>
            <person name="Lasky J.R."/>
            <person name="Leites L."/>
            <person name="Islam-Faridi N."/>
            <person name="Romero-Severson J."/>
            <person name="DeLeo V.L."/>
            <person name="Lucas S.M."/>
            <person name="Lazic D."/>
            <person name="Gailing O."/>
            <person name="Carlson J."/>
            <person name="Staton M."/>
        </authorList>
    </citation>
    <scope>NUCLEOTIDE SEQUENCE [LARGE SCALE GENOMIC DNA]</scope>
    <source>
        <strain evidence="18">Pseudo-F2</strain>
    </source>
</reference>
<evidence type="ECO:0000256" key="15">
    <source>
        <dbReference type="SAM" id="MobiDB-lite"/>
    </source>
</evidence>
<keyword evidence="6" id="KW-0276">Fatty acid metabolism</keyword>
<gene>
    <name evidence="18" type="ORF">RGQ29_020499</name>
</gene>
<protein>
    <recommendedName>
        <fullName evidence="14">Lipoxygenase</fullName>
        <ecNumber evidence="14">1.13.11.-</ecNumber>
    </recommendedName>
</protein>
<dbReference type="InterPro" id="IPR000907">
    <property type="entry name" value="LipOase"/>
</dbReference>
<dbReference type="InterPro" id="IPR036226">
    <property type="entry name" value="LipOase_C_sf"/>
</dbReference>
<dbReference type="PRINTS" id="PR00087">
    <property type="entry name" value="LIPOXYGENASE"/>
</dbReference>
<dbReference type="Gene3D" id="4.10.372.10">
    <property type="entry name" value="Lipoxygenase-1, Domain 3"/>
    <property type="match status" value="1"/>
</dbReference>
<dbReference type="GO" id="GO:0046872">
    <property type="term" value="F:metal ion binding"/>
    <property type="evidence" value="ECO:0007669"/>
    <property type="project" value="UniProtKB-UniRule"/>
</dbReference>
<comment type="cofactor">
    <cofactor evidence="1 13">
        <name>Fe cation</name>
        <dbReference type="ChEBI" id="CHEBI:24875"/>
    </cofactor>
</comment>
<keyword evidence="11 14" id="KW-0275">Fatty acid biosynthesis</keyword>
<dbReference type="PROSITE" id="PS51393">
    <property type="entry name" value="LIPOXYGENASE_3"/>
    <property type="match status" value="1"/>
</dbReference>
<keyword evidence="7 13" id="KW-0223">Dioxygenase</keyword>
<dbReference type="EC" id="1.13.11.-" evidence="14"/>
<dbReference type="FunFam" id="1.20.245.10:FF:000002">
    <property type="entry name" value="Lipoxygenase"/>
    <property type="match status" value="1"/>
</dbReference>
<evidence type="ECO:0000256" key="7">
    <source>
        <dbReference type="ARBA" id="ARBA00022964"/>
    </source>
</evidence>
<keyword evidence="4 13" id="KW-0479">Metal-binding</keyword>
<evidence type="ECO:0000259" key="16">
    <source>
        <dbReference type="PROSITE" id="PS50095"/>
    </source>
</evidence>
<evidence type="ECO:0000256" key="14">
    <source>
        <dbReference type="RuleBase" id="RU003975"/>
    </source>
</evidence>
<dbReference type="InterPro" id="IPR036392">
    <property type="entry name" value="PLAT/LH2_dom_sf"/>
</dbReference>
<dbReference type="Gene3D" id="1.20.245.10">
    <property type="entry name" value="Lipoxygenase-1, Domain 5"/>
    <property type="match status" value="1"/>
</dbReference>
<evidence type="ECO:0000256" key="11">
    <source>
        <dbReference type="ARBA" id="ARBA00023160"/>
    </source>
</evidence>
<evidence type="ECO:0000256" key="8">
    <source>
        <dbReference type="ARBA" id="ARBA00023002"/>
    </source>
</evidence>
<keyword evidence="19" id="KW-1185">Reference proteome</keyword>
<comment type="pathway">
    <text evidence="14">Lipid metabolism; oxylipin biosynthesis.</text>
</comment>
<keyword evidence="8 13" id="KW-0560">Oxidoreductase</keyword>
<evidence type="ECO:0000256" key="12">
    <source>
        <dbReference type="PROSITE-ProRule" id="PRU00152"/>
    </source>
</evidence>
<organism evidence="18 19">
    <name type="scientific">Quercus rubra</name>
    <name type="common">Northern red oak</name>
    <name type="synonym">Quercus borealis</name>
    <dbReference type="NCBI Taxonomy" id="3512"/>
    <lineage>
        <taxon>Eukaryota</taxon>
        <taxon>Viridiplantae</taxon>
        <taxon>Streptophyta</taxon>
        <taxon>Embryophyta</taxon>
        <taxon>Tracheophyta</taxon>
        <taxon>Spermatophyta</taxon>
        <taxon>Magnoliopsida</taxon>
        <taxon>eudicotyledons</taxon>
        <taxon>Gunneridae</taxon>
        <taxon>Pentapetalae</taxon>
        <taxon>rosids</taxon>
        <taxon>fabids</taxon>
        <taxon>Fagales</taxon>
        <taxon>Fagaceae</taxon>
        <taxon>Quercus</taxon>
    </lineage>
</organism>
<dbReference type="InterPro" id="IPR027433">
    <property type="entry name" value="Lipoxygenase_dom_3"/>
</dbReference>
<dbReference type="GO" id="GO:0034440">
    <property type="term" value="P:lipid oxidation"/>
    <property type="evidence" value="ECO:0007669"/>
    <property type="project" value="InterPro"/>
</dbReference>
<feature type="domain" description="PLAT" evidence="16">
    <location>
        <begin position="87"/>
        <end position="205"/>
    </location>
</feature>
<dbReference type="GO" id="GO:0016702">
    <property type="term" value="F:oxidoreductase activity, acting on single donors with incorporation of molecular oxygen, incorporation of two atoms of oxygen"/>
    <property type="evidence" value="ECO:0007669"/>
    <property type="project" value="InterPro"/>
</dbReference>
<dbReference type="InterPro" id="IPR020833">
    <property type="entry name" value="LipOase_Fe_BS"/>
</dbReference>
<dbReference type="Pfam" id="PF00305">
    <property type="entry name" value="Lipoxygenase"/>
    <property type="match status" value="1"/>
</dbReference>
<dbReference type="SMART" id="SM00308">
    <property type="entry name" value="LH2"/>
    <property type="match status" value="1"/>
</dbReference>
<dbReference type="PRINTS" id="PR00468">
    <property type="entry name" value="PLTLPOXGNASE"/>
</dbReference>
<dbReference type="SUPFAM" id="SSF48484">
    <property type="entry name" value="Lipoxigenase"/>
    <property type="match status" value="1"/>
</dbReference>
<evidence type="ECO:0000256" key="3">
    <source>
        <dbReference type="ARBA" id="ARBA00022516"/>
    </source>
</evidence>
<dbReference type="Gene3D" id="2.60.60.20">
    <property type="entry name" value="PLAT/LH2 domain"/>
    <property type="match status" value="1"/>
</dbReference>
<evidence type="ECO:0000259" key="17">
    <source>
        <dbReference type="PROSITE" id="PS51393"/>
    </source>
</evidence>
<comment type="function">
    <text evidence="14">Plant lipoxygenase may be involved in a number of diverse aspects of plant physiology including growth and development, pest resistance, and senescence or responses to wounding.</text>
</comment>
<evidence type="ECO:0000256" key="4">
    <source>
        <dbReference type="ARBA" id="ARBA00022723"/>
    </source>
</evidence>
<dbReference type="InterPro" id="IPR020834">
    <property type="entry name" value="LipOase_CS"/>
</dbReference>
<evidence type="ECO:0000256" key="10">
    <source>
        <dbReference type="ARBA" id="ARBA00023098"/>
    </source>
</evidence>
<evidence type="ECO:0000256" key="2">
    <source>
        <dbReference type="ARBA" id="ARBA00009419"/>
    </source>
</evidence>
<dbReference type="InterPro" id="IPR001024">
    <property type="entry name" value="PLAT/LH2_dom"/>
</dbReference>
<dbReference type="Gene3D" id="4.10.375.10">
    <property type="entry name" value="Lipoxygenase-1, Domain 2"/>
    <property type="match status" value="1"/>
</dbReference>
<accession>A0AAN7IX88</accession>
<dbReference type="EMBL" id="JAXUIC010000005">
    <property type="protein sequence ID" value="KAK4589947.1"/>
    <property type="molecule type" value="Genomic_DNA"/>
</dbReference>
<dbReference type="PANTHER" id="PTHR11771">
    <property type="entry name" value="LIPOXYGENASE"/>
    <property type="match status" value="1"/>
</dbReference>